<proteinExistence type="predicted"/>
<feature type="signal peptide" evidence="1">
    <location>
        <begin position="1"/>
        <end position="24"/>
    </location>
</feature>
<dbReference type="Proteomes" id="UP001165460">
    <property type="component" value="Unassembled WGS sequence"/>
</dbReference>
<comment type="caution">
    <text evidence="2">The sequence shown here is derived from an EMBL/GenBank/DDBJ whole genome shotgun (WGS) entry which is preliminary data.</text>
</comment>
<evidence type="ECO:0000313" key="3">
    <source>
        <dbReference type="Proteomes" id="UP001165460"/>
    </source>
</evidence>
<evidence type="ECO:0000256" key="1">
    <source>
        <dbReference type="SAM" id="SignalP"/>
    </source>
</evidence>
<dbReference type="EMBL" id="JALGBH010000002">
    <property type="protein sequence ID" value="MCJ0743153.1"/>
    <property type="molecule type" value="Genomic_DNA"/>
</dbReference>
<dbReference type="RefSeq" id="WP_243362234.1">
    <property type="nucleotide sequence ID" value="NZ_JALGBH010000002.1"/>
</dbReference>
<evidence type="ECO:0000313" key="2">
    <source>
        <dbReference type="EMBL" id="MCJ0743153.1"/>
    </source>
</evidence>
<accession>A0ABS9ZXY4</accession>
<keyword evidence="3" id="KW-1185">Reference proteome</keyword>
<gene>
    <name evidence="2" type="ORF">MMF97_10555</name>
</gene>
<protein>
    <recommendedName>
        <fullName evidence="4">DUF1795 domain-containing protein</fullName>
    </recommendedName>
</protein>
<organism evidence="2 3">
    <name type="scientific">Pedobacter montanisoli</name>
    <dbReference type="NCBI Taxonomy" id="2923277"/>
    <lineage>
        <taxon>Bacteria</taxon>
        <taxon>Pseudomonadati</taxon>
        <taxon>Bacteroidota</taxon>
        <taxon>Sphingobacteriia</taxon>
        <taxon>Sphingobacteriales</taxon>
        <taxon>Sphingobacteriaceae</taxon>
        <taxon>Pedobacter</taxon>
    </lineage>
</organism>
<name>A0ABS9ZXY4_9SPHI</name>
<sequence length="171" mass="19364">MKKLSTRNISLILFFLCLSSITNAQDGWFKQKISNRITVSFPTEPKKINETSFGLNQDDIIYATSFVDLLKVTSLSLEAFNKSVISQEYADEFLEGLAPSFPKYVFEKPKIYNFQSCTSYTIYGKDSVNRSTIHINIVFVDGIAYTVGCILPENKDSKLKDLFLANINISK</sequence>
<reference evidence="2" key="1">
    <citation type="submission" date="2022-03" db="EMBL/GenBank/DDBJ databases">
        <authorList>
            <person name="Woo C.Y."/>
        </authorList>
    </citation>
    <scope>NUCLEOTIDE SEQUENCE</scope>
    <source>
        <strain evidence="2">CYS-01</strain>
    </source>
</reference>
<keyword evidence="1" id="KW-0732">Signal</keyword>
<evidence type="ECO:0008006" key="4">
    <source>
        <dbReference type="Google" id="ProtNLM"/>
    </source>
</evidence>
<feature type="chain" id="PRO_5046152460" description="DUF1795 domain-containing protein" evidence="1">
    <location>
        <begin position="25"/>
        <end position="171"/>
    </location>
</feature>